<comment type="caution">
    <text evidence="2">The sequence shown here is derived from an EMBL/GenBank/DDBJ whole genome shotgun (WGS) entry which is preliminary data.</text>
</comment>
<keyword evidence="3" id="KW-1185">Reference proteome</keyword>
<dbReference type="GO" id="GO:0004792">
    <property type="term" value="F:thiosulfate-cyanide sulfurtransferase activity"/>
    <property type="evidence" value="ECO:0007669"/>
    <property type="project" value="TreeGrafter"/>
</dbReference>
<dbReference type="SUPFAM" id="SSF52821">
    <property type="entry name" value="Rhodanese/Cell cycle control phosphatase"/>
    <property type="match status" value="1"/>
</dbReference>
<evidence type="ECO:0000259" key="1">
    <source>
        <dbReference type="PROSITE" id="PS50206"/>
    </source>
</evidence>
<dbReference type="InterPro" id="IPR036873">
    <property type="entry name" value="Rhodanese-like_dom_sf"/>
</dbReference>
<evidence type="ECO:0000313" key="2">
    <source>
        <dbReference type="EMBL" id="KAJ2001711.1"/>
    </source>
</evidence>
<dbReference type="PANTHER" id="PTHR44086">
    <property type="entry name" value="THIOSULFATE SULFURTRANSFERASE RDL2, MITOCHONDRIAL-RELATED"/>
    <property type="match status" value="1"/>
</dbReference>
<dbReference type="PANTHER" id="PTHR44086:SF10">
    <property type="entry name" value="THIOSULFATE SULFURTRANSFERASE_RHODANESE-LIKE DOMAIN-CONTAINING PROTEIN 3"/>
    <property type="match status" value="1"/>
</dbReference>
<evidence type="ECO:0000313" key="3">
    <source>
        <dbReference type="Proteomes" id="UP001150907"/>
    </source>
</evidence>
<dbReference type="GO" id="GO:0005739">
    <property type="term" value="C:mitochondrion"/>
    <property type="evidence" value="ECO:0007669"/>
    <property type="project" value="TreeGrafter"/>
</dbReference>
<dbReference type="PROSITE" id="PS50206">
    <property type="entry name" value="RHODANESE_3"/>
    <property type="match status" value="1"/>
</dbReference>
<dbReference type="EMBL" id="JANBQF010000374">
    <property type="protein sequence ID" value="KAJ2001711.1"/>
    <property type="molecule type" value="Genomic_DNA"/>
</dbReference>
<feature type="domain" description="Rhodanese" evidence="1">
    <location>
        <begin position="48"/>
        <end position="148"/>
    </location>
</feature>
<dbReference type="Pfam" id="PF00581">
    <property type="entry name" value="Rhodanese"/>
    <property type="match status" value="1"/>
</dbReference>
<dbReference type="InterPro" id="IPR001763">
    <property type="entry name" value="Rhodanese-like_dom"/>
</dbReference>
<proteinExistence type="predicted"/>
<reference evidence="2" key="1">
    <citation type="submission" date="2022-07" db="EMBL/GenBank/DDBJ databases">
        <title>Phylogenomic reconstructions and comparative analyses of Kickxellomycotina fungi.</title>
        <authorList>
            <person name="Reynolds N.K."/>
            <person name="Stajich J.E."/>
            <person name="Barry K."/>
            <person name="Grigoriev I.V."/>
            <person name="Crous P."/>
            <person name="Smith M.E."/>
        </authorList>
    </citation>
    <scope>NUCLEOTIDE SEQUENCE</scope>
    <source>
        <strain evidence="2">IMI 214461</strain>
    </source>
</reference>
<accession>A0A9W8BI02</accession>
<gene>
    <name evidence="2" type="ORF">H4R26_003985</name>
</gene>
<protein>
    <recommendedName>
        <fullName evidence="1">Rhodanese domain-containing protein</fullName>
    </recommendedName>
</protein>
<dbReference type="Proteomes" id="UP001150907">
    <property type="component" value="Unassembled WGS sequence"/>
</dbReference>
<dbReference type="SMART" id="SM00450">
    <property type="entry name" value="RHOD"/>
    <property type="match status" value="1"/>
</dbReference>
<dbReference type="AlphaFoldDB" id="A0A9W8BI02"/>
<dbReference type="OrthoDB" id="566238at2759"/>
<dbReference type="Gene3D" id="3.40.250.10">
    <property type="entry name" value="Rhodanese-like domain"/>
    <property type="match status" value="1"/>
</dbReference>
<organism evidence="2 3">
    <name type="scientific">Coemansia thaxteri</name>
    <dbReference type="NCBI Taxonomy" id="2663907"/>
    <lineage>
        <taxon>Eukaryota</taxon>
        <taxon>Fungi</taxon>
        <taxon>Fungi incertae sedis</taxon>
        <taxon>Zoopagomycota</taxon>
        <taxon>Kickxellomycotina</taxon>
        <taxon>Kickxellomycetes</taxon>
        <taxon>Kickxellales</taxon>
        <taxon>Kickxellaceae</taxon>
        <taxon>Coemansia</taxon>
    </lineage>
</organism>
<sequence length="148" mass="16469">MNSLLYLVGAFFIIRALYTFFFPSTTMSAEQSLDFEQIHKVAGTGTINDMSITIIDVRNPSEFKAGHVDNAHNLPVAELSDALALPPKDFKDAYGFELPALDSETEGILVYCQRGGRAQRAFDELDSKGYKSNLFAYLPGWGEYSQKI</sequence>
<name>A0A9W8BI02_9FUNG</name>